<dbReference type="InterPro" id="IPR029058">
    <property type="entry name" value="AB_hydrolase_fold"/>
</dbReference>
<dbReference type="InterPro" id="IPR011053">
    <property type="entry name" value="Single_hybrid_motif"/>
</dbReference>
<feature type="non-terminal residue" evidence="3">
    <location>
        <position position="199"/>
    </location>
</feature>
<organism evidence="3">
    <name type="scientific">hydrothermal vent metagenome</name>
    <dbReference type="NCBI Taxonomy" id="652676"/>
    <lineage>
        <taxon>unclassified sequences</taxon>
        <taxon>metagenomes</taxon>
        <taxon>ecological metagenomes</taxon>
    </lineage>
</organism>
<evidence type="ECO:0000259" key="2">
    <source>
        <dbReference type="PROSITE" id="PS50968"/>
    </source>
</evidence>
<name>A0A3B1B8T6_9ZZZZ</name>
<evidence type="ECO:0000256" key="1">
    <source>
        <dbReference type="ARBA" id="ARBA00022823"/>
    </source>
</evidence>
<feature type="domain" description="Lipoyl-binding" evidence="2">
    <location>
        <begin position="5"/>
        <end position="80"/>
    </location>
</feature>
<dbReference type="PROSITE" id="PS50968">
    <property type="entry name" value="BIOTINYL_LIPOYL"/>
    <property type="match status" value="1"/>
</dbReference>
<dbReference type="PANTHER" id="PTHR46438:SF11">
    <property type="entry name" value="LIPASE-RELATED"/>
    <property type="match status" value="1"/>
</dbReference>
<dbReference type="InterPro" id="IPR003016">
    <property type="entry name" value="2-oxoA_DH_lipoyl-BS"/>
</dbReference>
<dbReference type="InterPro" id="IPR000089">
    <property type="entry name" value="Biotin_lipoyl"/>
</dbReference>
<dbReference type="PROSITE" id="PS00189">
    <property type="entry name" value="LIPOYL"/>
    <property type="match status" value="1"/>
</dbReference>
<dbReference type="PANTHER" id="PTHR46438">
    <property type="entry name" value="ALPHA/BETA-HYDROLASES SUPERFAMILY PROTEIN"/>
    <property type="match status" value="1"/>
</dbReference>
<proteinExistence type="predicted"/>
<dbReference type="InterPro" id="IPR000073">
    <property type="entry name" value="AB_hydrolase_1"/>
</dbReference>
<evidence type="ECO:0000313" key="3">
    <source>
        <dbReference type="EMBL" id="VAX07818.1"/>
    </source>
</evidence>
<accession>A0A3B1B8T6</accession>
<dbReference type="Gene3D" id="3.40.50.1820">
    <property type="entry name" value="alpha/beta hydrolase"/>
    <property type="match status" value="1"/>
</dbReference>
<dbReference type="Pfam" id="PF00364">
    <property type="entry name" value="Biotin_lipoyl"/>
    <property type="match status" value="1"/>
</dbReference>
<gene>
    <name evidence="3" type="ORF">MNBD_ALPHA03-1203</name>
</gene>
<dbReference type="SUPFAM" id="SSF53474">
    <property type="entry name" value="alpha/beta-Hydrolases"/>
    <property type="match status" value="1"/>
</dbReference>
<protein>
    <recommendedName>
        <fullName evidence="2">Lipoyl-binding domain-containing protein</fullName>
    </recommendedName>
</protein>
<sequence>MMNKITPLLLPKWGMDMAEGKIGEWLVSEGDRIMAGTELLEIESEKITNVLDATADGILRCRLVNPGETHPVGTLLGIIADEDVSDSEISDFIAGYQSDMTAGEISTAMTADLIDDILELHGQGIHYTDSGAGKATVVLMHGFGGSLASWGGLQSALAATYRVISLELPGHGTSSKQITGDSIQDFAQLFLDFLDGLDI</sequence>
<dbReference type="Pfam" id="PF00561">
    <property type="entry name" value="Abhydrolase_1"/>
    <property type="match status" value="1"/>
</dbReference>
<dbReference type="CDD" id="cd06849">
    <property type="entry name" value="lipoyl_domain"/>
    <property type="match status" value="1"/>
</dbReference>
<dbReference type="SUPFAM" id="SSF51230">
    <property type="entry name" value="Single hybrid motif"/>
    <property type="match status" value="1"/>
</dbReference>
<dbReference type="AlphaFoldDB" id="A0A3B1B8T6"/>
<reference evidence="3" key="1">
    <citation type="submission" date="2018-06" db="EMBL/GenBank/DDBJ databases">
        <authorList>
            <person name="Zhirakovskaya E."/>
        </authorList>
    </citation>
    <scope>NUCLEOTIDE SEQUENCE</scope>
</reference>
<keyword evidence="1" id="KW-0450">Lipoyl</keyword>
<dbReference type="EMBL" id="UOFW01000222">
    <property type="protein sequence ID" value="VAX07818.1"/>
    <property type="molecule type" value="Genomic_DNA"/>
</dbReference>
<dbReference type="Gene3D" id="2.40.50.100">
    <property type="match status" value="1"/>
</dbReference>